<dbReference type="GO" id="GO:0046872">
    <property type="term" value="F:metal ion binding"/>
    <property type="evidence" value="ECO:0007669"/>
    <property type="project" value="UniProtKB-KW"/>
</dbReference>
<name>A0A3Q2CGZ4_CYPVA</name>
<evidence type="ECO:0000256" key="5">
    <source>
        <dbReference type="ARBA" id="ARBA00022723"/>
    </source>
</evidence>
<dbReference type="GO" id="GO:0016605">
    <property type="term" value="C:PML body"/>
    <property type="evidence" value="ECO:0007669"/>
    <property type="project" value="TreeGrafter"/>
</dbReference>
<evidence type="ECO:0000256" key="1">
    <source>
        <dbReference type="ARBA" id="ARBA00001936"/>
    </source>
</evidence>
<dbReference type="OMA" id="ANTNNDH"/>
<evidence type="ECO:0000256" key="7">
    <source>
        <dbReference type="ARBA" id="ARBA00022801"/>
    </source>
</evidence>
<dbReference type="GeneTree" id="ENSGT00390000014242"/>
<dbReference type="GO" id="GO:0004518">
    <property type="term" value="F:nuclease activity"/>
    <property type="evidence" value="ECO:0007669"/>
    <property type="project" value="UniProtKB-KW"/>
</dbReference>
<proteinExistence type="predicted"/>
<evidence type="ECO:0000256" key="8">
    <source>
        <dbReference type="ARBA" id="ARBA00022842"/>
    </source>
</evidence>
<keyword evidence="10" id="KW-0539">Nucleus</keyword>
<dbReference type="PANTHER" id="PTHR15822:SF4">
    <property type="entry name" value="TYROSYL-DNA PHOSPHODIESTERASE 2"/>
    <property type="match status" value="1"/>
</dbReference>
<evidence type="ECO:0000313" key="12">
    <source>
        <dbReference type="Proteomes" id="UP000265020"/>
    </source>
</evidence>
<dbReference type="AlphaFoldDB" id="A0A3Q2CGZ4"/>
<evidence type="ECO:0000256" key="4">
    <source>
        <dbReference type="ARBA" id="ARBA00022722"/>
    </source>
</evidence>
<keyword evidence="6" id="KW-0227">DNA damage</keyword>
<dbReference type="GO" id="GO:0003697">
    <property type="term" value="F:single-stranded DNA binding"/>
    <property type="evidence" value="ECO:0007669"/>
    <property type="project" value="TreeGrafter"/>
</dbReference>
<dbReference type="Gene3D" id="3.60.10.10">
    <property type="entry name" value="Endonuclease/exonuclease/phosphatase"/>
    <property type="match status" value="1"/>
</dbReference>
<reference evidence="11" key="2">
    <citation type="submission" date="2025-09" db="UniProtKB">
        <authorList>
            <consortium name="Ensembl"/>
        </authorList>
    </citation>
    <scope>IDENTIFICATION</scope>
</reference>
<keyword evidence="8" id="KW-0460">Magnesium</keyword>
<dbReference type="GO" id="GO:0006302">
    <property type="term" value="P:double-strand break repair"/>
    <property type="evidence" value="ECO:0007669"/>
    <property type="project" value="TreeGrafter"/>
</dbReference>
<evidence type="ECO:0000313" key="11">
    <source>
        <dbReference type="Ensembl" id="ENSCVAP00000004399.1"/>
    </source>
</evidence>
<dbReference type="Ensembl" id="ENSCVAT00000008402.1">
    <property type="protein sequence ID" value="ENSCVAP00000004399.1"/>
    <property type="gene ID" value="ENSCVAG00000005694.1"/>
</dbReference>
<reference evidence="11" key="1">
    <citation type="submission" date="2025-08" db="UniProtKB">
        <authorList>
            <consortium name="Ensembl"/>
        </authorList>
    </citation>
    <scope>IDENTIFICATION</scope>
</reference>
<dbReference type="Proteomes" id="UP000265020">
    <property type="component" value="Unassembled WGS sequence"/>
</dbReference>
<evidence type="ECO:0000256" key="9">
    <source>
        <dbReference type="ARBA" id="ARBA00023204"/>
    </source>
</evidence>
<keyword evidence="4" id="KW-0540">Nuclease</keyword>
<dbReference type="SUPFAM" id="SSF56219">
    <property type="entry name" value="DNase I-like"/>
    <property type="match status" value="1"/>
</dbReference>
<evidence type="ECO:0000256" key="6">
    <source>
        <dbReference type="ARBA" id="ARBA00022763"/>
    </source>
</evidence>
<dbReference type="PANTHER" id="PTHR15822">
    <property type="entry name" value="TRAF AND TNF RECEPTOR-ASSOCIATED PROTEIN"/>
    <property type="match status" value="1"/>
</dbReference>
<keyword evidence="5" id="KW-0479">Metal-binding</keyword>
<evidence type="ECO:0000256" key="3">
    <source>
        <dbReference type="ARBA" id="ARBA00004123"/>
    </source>
</evidence>
<organism evidence="11 12">
    <name type="scientific">Cyprinodon variegatus</name>
    <name type="common">Sheepshead minnow</name>
    <dbReference type="NCBI Taxonomy" id="28743"/>
    <lineage>
        <taxon>Eukaryota</taxon>
        <taxon>Metazoa</taxon>
        <taxon>Chordata</taxon>
        <taxon>Craniata</taxon>
        <taxon>Vertebrata</taxon>
        <taxon>Euteleostomi</taxon>
        <taxon>Actinopterygii</taxon>
        <taxon>Neopterygii</taxon>
        <taxon>Teleostei</taxon>
        <taxon>Neoteleostei</taxon>
        <taxon>Acanthomorphata</taxon>
        <taxon>Ovalentaria</taxon>
        <taxon>Atherinomorphae</taxon>
        <taxon>Cyprinodontiformes</taxon>
        <taxon>Cyprinodontidae</taxon>
        <taxon>Cyprinodon</taxon>
    </lineage>
</organism>
<comment type="cofactor">
    <cofactor evidence="1">
        <name>Mn(2+)</name>
        <dbReference type="ChEBI" id="CHEBI:29035"/>
    </cofactor>
</comment>
<dbReference type="InterPro" id="IPR051547">
    <property type="entry name" value="TDP2-like"/>
</dbReference>
<keyword evidence="12" id="KW-1185">Reference proteome</keyword>
<sequence length="171" mass="19762">ISAVKNVIFRSLMWQVVVFRGQKLQLMTSHFESCKANSEERMRQLRLVMKKMSQAPDDVTVLFGGDTNLRDYEVAAVGLPPNVCDLWEELGEPEKCRYTWDTGANTNKEIEFKCRFRFDRVYLRRAAQDGVPLMDPHSMALIGLEKLRCGMFTSDHWGIYSTFSIKPKETD</sequence>
<evidence type="ECO:0000256" key="10">
    <source>
        <dbReference type="ARBA" id="ARBA00023242"/>
    </source>
</evidence>
<dbReference type="GO" id="GO:0005737">
    <property type="term" value="C:cytoplasm"/>
    <property type="evidence" value="ECO:0007669"/>
    <property type="project" value="TreeGrafter"/>
</dbReference>
<dbReference type="CDD" id="cd09080">
    <property type="entry name" value="TDP2"/>
    <property type="match status" value="1"/>
</dbReference>
<keyword evidence="9" id="KW-0234">DNA repair</keyword>
<accession>A0A3Q2CGZ4</accession>
<dbReference type="InterPro" id="IPR036691">
    <property type="entry name" value="Endo/exonu/phosph_ase_sf"/>
</dbReference>
<evidence type="ECO:0000256" key="2">
    <source>
        <dbReference type="ARBA" id="ARBA00001946"/>
    </source>
</evidence>
<dbReference type="GO" id="GO:0070260">
    <property type="term" value="F:5'-tyrosyl-DNA phosphodiesterase activity"/>
    <property type="evidence" value="ECO:0007669"/>
    <property type="project" value="TreeGrafter"/>
</dbReference>
<dbReference type="STRING" id="28743.ENSCVAP00000004399"/>
<keyword evidence="7" id="KW-0378">Hydrolase</keyword>
<evidence type="ECO:0008006" key="13">
    <source>
        <dbReference type="Google" id="ProtNLM"/>
    </source>
</evidence>
<comment type="cofactor">
    <cofactor evidence="2">
        <name>Mg(2+)</name>
        <dbReference type="ChEBI" id="CHEBI:18420"/>
    </cofactor>
</comment>
<protein>
    <recommendedName>
        <fullName evidence="13">Endonuclease/exonuclease/phosphatase domain-containing protein</fullName>
    </recommendedName>
</protein>
<comment type="subcellular location">
    <subcellularLocation>
        <location evidence="3">Nucleus</location>
    </subcellularLocation>
</comment>